<evidence type="ECO:0000256" key="4">
    <source>
        <dbReference type="ARBA" id="ARBA00023134"/>
    </source>
</evidence>
<feature type="domain" description="Dynamin N-terminal" evidence="6">
    <location>
        <begin position="375"/>
        <end position="421"/>
    </location>
</feature>
<dbReference type="PANTHER" id="PTHR10465:SF0">
    <property type="entry name" value="SARCALUMENIN"/>
    <property type="match status" value="1"/>
</dbReference>
<keyword evidence="3" id="KW-0378">Hydrolase</keyword>
<accession>A0A1B7LDQ6</accession>
<dbReference type="Pfam" id="PF00350">
    <property type="entry name" value="Dynamin_N"/>
    <property type="match status" value="2"/>
</dbReference>
<feature type="domain" description="Dynamin N-terminal" evidence="6">
    <location>
        <begin position="9"/>
        <end position="178"/>
    </location>
</feature>
<keyword evidence="5" id="KW-0472">Membrane</keyword>
<dbReference type="Gene3D" id="3.40.50.300">
    <property type="entry name" value="P-loop containing nucleotide triphosphate hydrolases"/>
    <property type="match status" value="3"/>
</dbReference>
<dbReference type="InterPro" id="IPR027417">
    <property type="entry name" value="P-loop_NTPase"/>
</dbReference>
<dbReference type="Proteomes" id="UP000078532">
    <property type="component" value="Unassembled WGS sequence"/>
</dbReference>
<dbReference type="AlphaFoldDB" id="A0A1B7LDQ6"/>
<name>A0A1B7LDQ6_9FIRM</name>
<keyword evidence="8" id="KW-1185">Reference proteome</keyword>
<dbReference type="SUPFAM" id="SSF52540">
    <property type="entry name" value="P-loop containing nucleoside triphosphate hydrolases"/>
    <property type="match status" value="2"/>
</dbReference>
<evidence type="ECO:0000256" key="5">
    <source>
        <dbReference type="ARBA" id="ARBA00023136"/>
    </source>
</evidence>
<comment type="caution">
    <text evidence="7">The sequence shown here is derived from an EMBL/GenBank/DDBJ whole genome shotgun (WGS) entry which is preliminary data.</text>
</comment>
<evidence type="ECO:0000313" key="8">
    <source>
        <dbReference type="Proteomes" id="UP000078532"/>
    </source>
</evidence>
<keyword evidence="4" id="KW-0342">GTP-binding</keyword>
<evidence type="ECO:0000259" key="6">
    <source>
        <dbReference type="Pfam" id="PF00350"/>
    </source>
</evidence>
<dbReference type="STRING" id="1838280.A6M21_11695"/>
<evidence type="ECO:0000256" key="2">
    <source>
        <dbReference type="ARBA" id="ARBA00022741"/>
    </source>
</evidence>
<dbReference type="GO" id="GO:0005525">
    <property type="term" value="F:GTP binding"/>
    <property type="evidence" value="ECO:0007669"/>
    <property type="project" value="UniProtKB-KW"/>
</dbReference>
<keyword evidence="2" id="KW-0547">Nucleotide-binding</keyword>
<dbReference type="GO" id="GO:0003924">
    <property type="term" value="F:GTPase activity"/>
    <property type="evidence" value="ECO:0007669"/>
    <property type="project" value="InterPro"/>
</dbReference>
<organism evidence="7 8">
    <name type="scientific">Desulfotomaculum copahuensis</name>
    <dbReference type="NCBI Taxonomy" id="1838280"/>
    <lineage>
        <taxon>Bacteria</taxon>
        <taxon>Bacillati</taxon>
        <taxon>Bacillota</taxon>
        <taxon>Clostridia</taxon>
        <taxon>Eubacteriales</taxon>
        <taxon>Desulfotomaculaceae</taxon>
        <taxon>Desulfotomaculum</taxon>
    </lineage>
</organism>
<comment type="subcellular location">
    <subcellularLocation>
        <location evidence="1">Membrane</location>
    </subcellularLocation>
</comment>
<proteinExistence type="predicted"/>
<dbReference type="PANTHER" id="PTHR10465">
    <property type="entry name" value="TRANSMEMBRANE GTPASE FZO1"/>
    <property type="match status" value="1"/>
</dbReference>
<sequence>MDGSAAPLVAVAGAFNAGKSSLVNSLLEREISPVDVLPATPCPIIFQYGANFCARLTVGRQQRELATVRELSVYLRRADRREKLQLVTVTLPQPWMQFCRLMDTPGTDSAAGENGLSPEEIPFEAGQQSYRPQNNAAGKRVPSFWTAVAQAELIVYLFHQRGMDESDRRFLQWLQQERGRKRDISFWINCNLGRPDGTALSATRNALGEIFGREIPLYYLDTMDRSGIRRLKQYLTVELAARALEDQWESLKQLDRLIPGRLKKLPGISGDGDFLLRFWEIHAEAGEILDAVHSREILPAARHQAREALDAYRPAATGGGSPAKAGGELKTVNLTGIKERLLNLIRRLLADPAFKNSGRELRDLLTTVERDDFMVTACGSFSSGKSTFFNALLKEALLPVQDKPTTACITRLHYGEEKTAVLNYDPQITLPLFRPEGQAFQPCLEELRILREWLADPAFIAGLTGTEILRGEKFTCTDPVCLKKALAETAHIFASRYLSPGRDGPVPALARLVSAKRLAAAPSAVRLTFRHTGRETFSLVEPPAANRLRQLLSSAQACRLKTVDIYYPAELLKLATFVDTPGIDSVHGLHRLKSAGWLEKSDLGLVFLHGRHVLAGKTHRKLLDTLAGQLQHLGHGEAADGGSRFFFLVNFADTLNGVEKERVVNHVRRRLAPDTRPGSALPWAQVHLLSARAALEGNDDGAFQRFLRHLEQAILARRGKGVLAGRVARMERLLDERLPDGGGKNNREQYRKELQEIRQMLTMPGGYRRWKTPAPWKTV</sequence>
<protein>
    <recommendedName>
        <fullName evidence="6">Dynamin N-terminal domain-containing protein</fullName>
    </recommendedName>
</protein>
<dbReference type="GO" id="GO:0016020">
    <property type="term" value="C:membrane"/>
    <property type="evidence" value="ECO:0007669"/>
    <property type="project" value="UniProtKB-SubCell"/>
</dbReference>
<evidence type="ECO:0000313" key="7">
    <source>
        <dbReference type="EMBL" id="OAT81191.1"/>
    </source>
</evidence>
<gene>
    <name evidence="7" type="ORF">A6M21_11695</name>
</gene>
<evidence type="ECO:0000256" key="3">
    <source>
        <dbReference type="ARBA" id="ARBA00022801"/>
    </source>
</evidence>
<reference evidence="7 8" key="1">
    <citation type="submission" date="2016-04" db="EMBL/GenBank/DDBJ databases">
        <authorList>
            <person name="Evans L.H."/>
            <person name="Alamgir A."/>
            <person name="Owens N."/>
            <person name="Weber N.D."/>
            <person name="Virtaneva K."/>
            <person name="Barbian K."/>
            <person name="Babar A."/>
            <person name="Rosenke K."/>
        </authorList>
    </citation>
    <scope>NUCLEOTIDE SEQUENCE [LARGE SCALE GENOMIC DNA]</scope>
    <source>
        <strain evidence="7 8">LMa1</strain>
    </source>
</reference>
<dbReference type="InterPro" id="IPR045063">
    <property type="entry name" value="Dynamin_N"/>
</dbReference>
<dbReference type="EMBL" id="LYVF01000167">
    <property type="protein sequence ID" value="OAT81191.1"/>
    <property type="molecule type" value="Genomic_DNA"/>
</dbReference>
<evidence type="ECO:0000256" key="1">
    <source>
        <dbReference type="ARBA" id="ARBA00004370"/>
    </source>
</evidence>
<dbReference type="InterPro" id="IPR027094">
    <property type="entry name" value="Mitofusin_fam"/>
</dbReference>